<evidence type="ECO:0000313" key="2">
    <source>
        <dbReference type="Proteomes" id="UP000011782"/>
    </source>
</evidence>
<feature type="non-terminal residue" evidence="1">
    <location>
        <position position="821"/>
    </location>
</feature>
<protein>
    <submittedName>
        <fullName evidence="1">FrpA/C-like protein</fullName>
    </submittedName>
</protein>
<reference evidence="1 2" key="1">
    <citation type="submission" date="2013-02" db="EMBL/GenBank/DDBJ databases">
        <title>Co-occurrence of anaerobic bacteria in colorectal carcinomas.</title>
        <authorList>
            <person name="Holt R.A."/>
            <person name="Warren R.L."/>
            <person name="Allen-Vercoe E."/>
            <person name="Pleasance S."/>
            <person name="Freeman D.J."/>
            <person name="Watson P."/>
            <person name="Moore R."/>
            <person name="Cochrane K."/>
        </authorList>
    </citation>
    <scope>NUCLEOTIDE SEQUENCE [LARGE SCALE GENOMIC DNA]</scope>
    <source>
        <strain evidence="1 2">CC57C</strain>
    </source>
</reference>
<proteinExistence type="predicted"/>
<dbReference type="AlphaFoldDB" id="M3JCH6"/>
<sequence>MSKIPKIQKKVIMGPDVLTNRAIHDYRNAFTKPITKQTAENIDNIIGNAGVYYYINISNSIKDIINKDGVSTTIDSLRTAHELAKLIGKDSTWGKPLAAASLINNIATITVDGLSEDKKIKDSNILSAASDIATLTSIATISSNPIAAISLVVIGTALSTAAILTGNSTTIHDTISTINNAFNNFPHHNVEASRLKELKPVLFGGLDTPRYPNLLSKVDDPLNIKTLSEMIKELDSQLPFNDTPVFSSFLYDRLNFSDYLNKYSFPFLSALIYDPITLDLNKDGKINTTGLDKGVYFDHNGDKVAMKTSWVGKEDGLLVHDRNNNGIIDDGSELFGNFTPLNPNNNPSDRNLAVNGYHALKSYDMNSDGIIDSNDEIYKYLKVWQDINQDGISQENELKSLKQVNIKSLNLAFNNIDKDLDNGNNVMFEGNYIDSEGKKHKMADINFNVDTLSSRHKDDIVLNEEQASQINLKGSGNLRDLNQAAVLSSTLNDILNSYKQANTKEEQLSLLPNLIKEWAKTSVGYTQYEHSLSSVTYFDESTPQGKLAVLRQRYAQATSETQKIVIHQEMVNIENKLAETNYQQALKEANQNEELRHIMQQSGNKLPSIYTPKNRETRVTPSQLARMKKGLQDQSLLKEFDDIKYKISVIDAFTGKQTGQLYYTDDNDVKDIIQKVNKTYDDILKYAYMSLGTQTRLKDYISLIDIKAEEIKDGDGNTKYKFGIDYGKVADKFKEIAKVNPKKAFIDIGEFMHAAMIAGNTKNVAPLALAFKQMIEYALKNNLFEQWRQDLEIYQNINLTEGKNGGIAKGTDGNDTIYGHE</sequence>
<evidence type="ECO:0000313" key="1">
    <source>
        <dbReference type="EMBL" id="EMG30412.1"/>
    </source>
</evidence>
<dbReference type="Proteomes" id="UP000011782">
    <property type="component" value="Unassembled WGS sequence"/>
</dbReference>
<name>M3JCH6_9BACT</name>
<gene>
    <name evidence="1" type="ORF">H740_06692</name>
</gene>
<accession>M3JCH6</accession>
<comment type="caution">
    <text evidence="1">The sequence shown here is derived from an EMBL/GenBank/DDBJ whole genome shotgun (WGS) entry which is preliminary data.</text>
</comment>
<organism evidence="1 2">
    <name type="scientific">Campylobacter showae CC57C</name>
    <dbReference type="NCBI Taxonomy" id="1073353"/>
    <lineage>
        <taxon>Bacteria</taxon>
        <taxon>Pseudomonadati</taxon>
        <taxon>Campylobacterota</taxon>
        <taxon>Epsilonproteobacteria</taxon>
        <taxon>Campylobacterales</taxon>
        <taxon>Campylobacteraceae</taxon>
        <taxon>Campylobacter</taxon>
    </lineage>
</organism>
<dbReference type="PANTHER" id="PTHR39431:SF1">
    <property type="entry name" value="FRPA_C-RELATED PROTEIN"/>
    <property type="match status" value="1"/>
</dbReference>
<dbReference type="STRING" id="1073353.H740_06692"/>
<dbReference type="EMBL" id="AOTD01000167">
    <property type="protein sequence ID" value="EMG30412.1"/>
    <property type="molecule type" value="Genomic_DNA"/>
</dbReference>
<dbReference type="PANTHER" id="PTHR39431">
    <property type="entry name" value="FRPA/C-RELATED PROTEIN"/>
    <property type="match status" value="1"/>
</dbReference>